<dbReference type="GO" id="GO:0042781">
    <property type="term" value="F:3'-tRNA processing endoribonuclease activity"/>
    <property type="evidence" value="ECO:0007669"/>
    <property type="project" value="TreeGrafter"/>
</dbReference>
<dbReference type="SUPFAM" id="SSF56281">
    <property type="entry name" value="Metallo-hydrolase/oxidoreductase"/>
    <property type="match status" value="1"/>
</dbReference>
<dbReference type="PANTHER" id="PTHR46018">
    <property type="entry name" value="ZINC PHOSPHODIESTERASE ELAC PROTEIN 1"/>
    <property type="match status" value="1"/>
</dbReference>
<proteinExistence type="predicted"/>
<organism evidence="1">
    <name type="scientific">Liagoropsis maxima</name>
    <dbReference type="NCBI Taxonomy" id="1653392"/>
    <lineage>
        <taxon>Eukaryota</taxon>
        <taxon>Rhodophyta</taxon>
        <taxon>Florideophyceae</taxon>
        <taxon>Nemaliophycidae</taxon>
        <taxon>Nemaliales</taxon>
        <taxon>Liagoraceae</taxon>
        <taxon>Liagoropsis</taxon>
    </lineage>
</organism>
<keyword evidence="1" id="KW-0150">Chloroplast</keyword>
<dbReference type="PANTHER" id="PTHR46018:SF2">
    <property type="entry name" value="ZINC PHOSPHODIESTERASE ELAC PROTEIN 1"/>
    <property type="match status" value="1"/>
</dbReference>
<dbReference type="EMBL" id="LT622870">
    <property type="protein sequence ID" value="SCW22689.1"/>
    <property type="molecule type" value="Genomic_DNA"/>
</dbReference>
<dbReference type="AlphaFoldDB" id="A0A1G4NW05"/>
<dbReference type="Gene3D" id="3.60.15.10">
    <property type="entry name" value="Ribonuclease Z/Hydroxyacylglutathione hydrolase-like"/>
    <property type="match status" value="1"/>
</dbReference>
<dbReference type="RefSeq" id="YP_009314435.1">
    <property type="nucleotide sequence ID" value="NC_031662.1"/>
</dbReference>
<reference evidence="1" key="2">
    <citation type="submission" date="2016-10" db="EMBL/GenBank/DDBJ databases">
        <authorList>
            <person name="de Groot N.N."/>
        </authorList>
    </citation>
    <scope>NUCLEOTIDE SEQUENCE</scope>
    <source>
        <strain evidence="1">J.0256</strain>
    </source>
</reference>
<protein>
    <submittedName>
        <fullName evidence="1">Ribonuclease Z</fullName>
    </submittedName>
</protein>
<reference evidence="1" key="1">
    <citation type="submission" date="2016-10" db="EMBL/GenBank/DDBJ databases">
        <title>Chloroplast genomes as a tool to resolve red algal phylogenies: a case study in the Nemaliales.</title>
        <authorList>
            <person name="Costa J.F."/>
            <person name="Lin S.M."/>
            <person name="Macaya E.C."/>
            <person name="Fernandez-Garcia C."/>
            <person name="Verbruggen H."/>
        </authorList>
    </citation>
    <scope>NUCLEOTIDE SEQUENCE</scope>
    <source>
        <strain evidence="1">J.0256</strain>
    </source>
</reference>
<dbReference type="GeneID" id="30000867"/>
<evidence type="ECO:0000313" key="1">
    <source>
        <dbReference type="EMBL" id="SCW22689.1"/>
    </source>
</evidence>
<keyword evidence="1" id="KW-0934">Plastid</keyword>
<accession>A0A1G4NW05</accession>
<sequence length="215" mass="25012">MINQSLSFLIKCSQTGQVWLFNCPEGCQHILNQKRIKIHQIRHIILTNLEIDNLAGIIGLLSSLSLSCRVKTINIYGPPGLLHYLHFARKYSQTTFKYKLIIHIINHEYIDTSLSYLLYSQPVDNHKHSLLYIFLEKEKIGRFQIRKAQIYGIQPGPFYGFLKIQKKYLLPDGNIVSGKHFTHKHAKGLKLLYVPGEYTYRLPFELTSDFTHIVQ</sequence>
<dbReference type="InterPro" id="IPR036866">
    <property type="entry name" value="RibonucZ/Hydroxyglut_hydro"/>
</dbReference>
<name>A0A1G4NW05_9FLOR</name>
<geneLocation type="chloroplast" evidence="1"/>
<gene>
    <name evidence="1" type="primary">rnz</name>
    <name evidence="1" type="ORF">J0256_19</name>
</gene>